<gene>
    <name evidence="3" type="ORF">V6N12_030431</name>
</gene>
<organism evidence="3 4">
    <name type="scientific">Hibiscus sabdariffa</name>
    <name type="common">roselle</name>
    <dbReference type="NCBI Taxonomy" id="183260"/>
    <lineage>
        <taxon>Eukaryota</taxon>
        <taxon>Viridiplantae</taxon>
        <taxon>Streptophyta</taxon>
        <taxon>Embryophyta</taxon>
        <taxon>Tracheophyta</taxon>
        <taxon>Spermatophyta</taxon>
        <taxon>Magnoliopsida</taxon>
        <taxon>eudicotyledons</taxon>
        <taxon>Gunneridae</taxon>
        <taxon>Pentapetalae</taxon>
        <taxon>rosids</taxon>
        <taxon>malvids</taxon>
        <taxon>Malvales</taxon>
        <taxon>Malvaceae</taxon>
        <taxon>Malvoideae</taxon>
        <taxon>Hibiscus</taxon>
    </lineage>
</organism>
<dbReference type="InterPro" id="IPR025315">
    <property type="entry name" value="DUF4220"/>
</dbReference>
<evidence type="ECO:0000256" key="1">
    <source>
        <dbReference type="SAM" id="Phobius"/>
    </source>
</evidence>
<dbReference type="Proteomes" id="UP001472677">
    <property type="component" value="Unassembled WGS sequence"/>
</dbReference>
<evidence type="ECO:0000313" key="3">
    <source>
        <dbReference type="EMBL" id="KAK8513025.1"/>
    </source>
</evidence>
<dbReference type="Pfam" id="PF13968">
    <property type="entry name" value="DUF4220"/>
    <property type="match status" value="1"/>
</dbReference>
<feature type="transmembrane region" description="Helical" evidence="1">
    <location>
        <begin position="36"/>
        <end position="54"/>
    </location>
</feature>
<keyword evidence="1" id="KW-0472">Membrane</keyword>
<feature type="transmembrane region" description="Helical" evidence="1">
    <location>
        <begin position="66"/>
        <end position="84"/>
    </location>
</feature>
<protein>
    <recommendedName>
        <fullName evidence="2">DUF4220 domain-containing protein</fullName>
    </recommendedName>
</protein>
<keyword evidence="1" id="KW-0812">Transmembrane</keyword>
<keyword evidence="4" id="KW-1185">Reference proteome</keyword>
<dbReference type="EMBL" id="JBBPBM010000071">
    <property type="protein sequence ID" value="KAK8513025.1"/>
    <property type="molecule type" value="Genomic_DNA"/>
</dbReference>
<proteinExistence type="predicted"/>
<evidence type="ECO:0000259" key="2">
    <source>
        <dbReference type="Pfam" id="PF13968"/>
    </source>
</evidence>
<feature type="transmembrane region" description="Helical" evidence="1">
    <location>
        <begin position="163"/>
        <end position="183"/>
    </location>
</feature>
<comment type="caution">
    <text evidence="3">The sequence shown here is derived from an EMBL/GenBank/DDBJ whole genome shotgun (WGS) entry which is preliminary data.</text>
</comment>
<dbReference type="PANTHER" id="PTHR31325">
    <property type="entry name" value="OS01G0798800 PROTEIN-RELATED"/>
    <property type="match status" value="1"/>
</dbReference>
<dbReference type="Pfam" id="PF04578">
    <property type="entry name" value="DUF594"/>
    <property type="match status" value="1"/>
</dbReference>
<feature type="domain" description="DUF4220" evidence="2">
    <location>
        <begin position="75"/>
        <end position="410"/>
    </location>
</feature>
<reference evidence="3 4" key="1">
    <citation type="journal article" date="2024" name="G3 (Bethesda)">
        <title>Genome assembly of Hibiscus sabdariffa L. provides insights into metabolisms of medicinal natural products.</title>
        <authorList>
            <person name="Kim T."/>
        </authorList>
    </citation>
    <scope>NUCLEOTIDE SEQUENCE [LARGE SCALE GENOMIC DNA]</scope>
    <source>
        <strain evidence="3">TK-2024</strain>
        <tissue evidence="3">Old leaves</tissue>
    </source>
</reference>
<evidence type="ECO:0000313" key="4">
    <source>
        <dbReference type="Proteomes" id="UP001472677"/>
    </source>
</evidence>
<feature type="transmembrane region" description="Helical" evidence="1">
    <location>
        <begin position="348"/>
        <end position="368"/>
    </location>
</feature>
<sequence>MTICTVAFSLVYVEIKNWAVGKIPSTQELRKVWSEWEVRCLVVLSLVLQLLLILSAYARQRYKGRFLPYVAAIVWSIYLAADWLATLSMTTILRSTFAEESAVVVLWVPFLLWHLGSPANITAYSLEDNELWLRHFLGLLSNGVEAVYIYIKFRTAGAPIYGSLYVLDLMVVTLLVGGILKYAERIVALRSASSEQLRNDLYSVAKRSQQRGGEMIRTGLYESSPTVKTEMDRDPQVTFLRQAQESFEIFRPLFLDLQFEVSNKYHKDRVFLRNKSAEQAYRLVNIELHFLYDLFYTKNPIQHRYCELNAILRGFYMFSTLSALILFTTRNNIGGTSKRELSKVDITVTYLLLAGATSLDAFAALMHLRSYWTMIRFGKQHKLHCWPVASKLRTIESESRMPKIAQYDVLKDFAFKPWPRIFEPLVNFIDTNDVLSKYRLTTWTEVDKNLKKFIYDGLEKELGGTLSCNVPETLLVKDLDASLWPYLEHRKGENKDMPTSLTRAIFICHVTTKLIYYSAEPPDSSLLSRMSNILSDYMLFLVLVHPSMLPKDFDDMSKESFVPDNKRADLIRKESRRAAILFGVAREFERSQIADTKFFARQLLANERTEISELLVLKELDVLSMGHKFARKLRDSCNDGDIWGLLSNLWMIMLIHAAKQCSWKEHAVALRNGAELLTHVSLLLAHFGLSHHIRVQDDIQNGSV</sequence>
<name>A0ABR2C2F3_9ROSI</name>
<keyword evidence="1" id="KW-1133">Transmembrane helix</keyword>
<feature type="transmembrane region" description="Helical" evidence="1">
    <location>
        <begin position="104"/>
        <end position="124"/>
    </location>
</feature>
<feature type="transmembrane region" description="Helical" evidence="1">
    <location>
        <begin position="131"/>
        <end position="151"/>
    </location>
</feature>
<dbReference type="InterPro" id="IPR007658">
    <property type="entry name" value="DUF594"/>
</dbReference>
<accession>A0ABR2C2F3</accession>